<dbReference type="eggNOG" id="KOG3018">
    <property type="taxonomic scope" value="Eukaryota"/>
</dbReference>
<dbReference type="GO" id="GO:2001294">
    <property type="term" value="P:malonyl-CoA catabolic process"/>
    <property type="evidence" value="ECO:0007669"/>
    <property type="project" value="TreeGrafter"/>
</dbReference>
<organism evidence="4 5">
    <name type="scientific">Strigamia maritima</name>
    <name type="common">European centipede</name>
    <name type="synonym">Geophilus maritimus</name>
    <dbReference type="NCBI Taxonomy" id="126957"/>
    <lineage>
        <taxon>Eukaryota</taxon>
        <taxon>Metazoa</taxon>
        <taxon>Ecdysozoa</taxon>
        <taxon>Arthropoda</taxon>
        <taxon>Myriapoda</taxon>
        <taxon>Chilopoda</taxon>
        <taxon>Pleurostigmophora</taxon>
        <taxon>Geophilomorpha</taxon>
        <taxon>Linotaeniidae</taxon>
        <taxon>Strigamia</taxon>
    </lineage>
</organism>
<dbReference type="EMBL" id="JH432064">
    <property type="status" value="NOT_ANNOTATED_CDS"/>
    <property type="molecule type" value="Genomic_DNA"/>
</dbReference>
<dbReference type="PANTHER" id="PTHR28641">
    <property type="match status" value="1"/>
</dbReference>
<dbReference type="GO" id="GO:0005782">
    <property type="term" value="C:peroxisomal matrix"/>
    <property type="evidence" value="ECO:0007669"/>
    <property type="project" value="TreeGrafter"/>
</dbReference>
<dbReference type="HOGENOM" id="CLU_023433_3_0_1"/>
<evidence type="ECO:0000259" key="3">
    <source>
        <dbReference type="Pfam" id="PF17408"/>
    </source>
</evidence>
<evidence type="ECO:0000259" key="2">
    <source>
        <dbReference type="Pfam" id="PF05292"/>
    </source>
</evidence>
<protein>
    <recommendedName>
        <fullName evidence="6">Malonyl-CoA decarboxylase C-terminal domain-containing protein</fullName>
    </recommendedName>
</protein>
<dbReference type="EnsemblMetazoa" id="SMAR011433-RA">
    <property type="protein sequence ID" value="SMAR011433-PA"/>
    <property type="gene ID" value="SMAR011433"/>
</dbReference>
<keyword evidence="5" id="KW-1185">Reference proteome</keyword>
<dbReference type="GO" id="GO:0006085">
    <property type="term" value="P:acetyl-CoA biosynthetic process"/>
    <property type="evidence" value="ECO:0007669"/>
    <property type="project" value="TreeGrafter"/>
</dbReference>
<dbReference type="Pfam" id="PF05292">
    <property type="entry name" value="MCD"/>
    <property type="match status" value="1"/>
</dbReference>
<dbReference type="GO" id="GO:0050080">
    <property type="term" value="F:malonyl-CoA decarboxylase activity"/>
    <property type="evidence" value="ECO:0007669"/>
    <property type="project" value="InterPro"/>
</dbReference>
<dbReference type="InterPro" id="IPR007956">
    <property type="entry name" value="Malonyl_CoA_deC_C"/>
</dbReference>
<dbReference type="GO" id="GO:0005759">
    <property type="term" value="C:mitochondrial matrix"/>
    <property type="evidence" value="ECO:0007669"/>
    <property type="project" value="TreeGrafter"/>
</dbReference>
<reference evidence="4" key="2">
    <citation type="submission" date="2015-02" db="UniProtKB">
        <authorList>
            <consortium name="EnsemblMetazoa"/>
        </authorList>
    </citation>
    <scope>IDENTIFICATION</scope>
</reference>
<evidence type="ECO:0008006" key="6">
    <source>
        <dbReference type="Google" id="ProtNLM"/>
    </source>
</evidence>
<reference evidence="5" key="1">
    <citation type="submission" date="2011-05" db="EMBL/GenBank/DDBJ databases">
        <authorList>
            <person name="Richards S.R."/>
            <person name="Qu J."/>
            <person name="Jiang H."/>
            <person name="Jhangiani S.N."/>
            <person name="Agravi P."/>
            <person name="Goodspeed R."/>
            <person name="Gross S."/>
            <person name="Mandapat C."/>
            <person name="Jackson L."/>
            <person name="Mathew T."/>
            <person name="Pu L."/>
            <person name="Thornton R."/>
            <person name="Saada N."/>
            <person name="Wilczek-Boney K.B."/>
            <person name="Lee S."/>
            <person name="Kovar C."/>
            <person name="Wu Y."/>
            <person name="Scherer S.E."/>
            <person name="Worley K.C."/>
            <person name="Muzny D.M."/>
            <person name="Gibbs R."/>
        </authorList>
    </citation>
    <scope>NUCLEOTIDE SEQUENCE</scope>
    <source>
        <strain evidence="5">Brora</strain>
    </source>
</reference>
<dbReference type="Gene3D" id="1.20.140.90">
    <property type="entry name" value="Malonyl-CoA decarboxylase, oligemerization domain"/>
    <property type="match status" value="1"/>
</dbReference>
<dbReference type="FunFam" id="3.40.630.150:FF:000001">
    <property type="entry name" value="Malonyl-CoA decarboxylase, mitochondrial"/>
    <property type="match status" value="1"/>
</dbReference>
<dbReference type="STRING" id="126957.T1JCC3"/>
<evidence type="ECO:0000313" key="4">
    <source>
        <dbReference type="EnsemblMetazoa" id="SMAR011433-PA"/>
    </source>
</evidence>
<evidence type="ECO:0000313" key="5">
    <source>
        <dbReference type="Proteomes" id="UP000014500"/>
    </source>
</evidence>
<dbReference type="InterPro" id="IPR042303">
    <property type="entry name" value="Malonyl_CoA_deC_C_sf"/>
</dbReference>
<dbReference type="Gene3D" id="3.40.630.150">
    <property type="entry name" value="Malonyl-CoA decarboxylase, catalytic domain"/>
    <property type="match status" value="1"/>
</dbReference>
<feature type="region of interest" description="Disordered" evidence="1">
    <location>
        <begin position="467"/>
        <end position="486"/>
    </location>
</feature>
<dbReference type="InterPro" id="IPR038917">
    <property type="entry name" value="Malonyl_CoA_deC"/>
</dbReference>
<feature type="domain" description="Malonyl-CoA decarboxylase N-terminal" evidence="3">
    <location>
        <begin position="46"/>
        <end position="142"/>
    </location>
</feature>
<dbReference type="PhylomeDB" id="T1JCC3"/>
<dbReference type="OMA" id="PIDWSTP"/>
<proteinExistence type="predicted"/>
<dbReference type="Pfam" id="PF17408">
    <property type="entry name" value="MCD_N"/>
    <property type="match status" value="1"/>
</dbReference>
<feature type="domain" description="Malonyl-CoA decarboxylase C-terminal" evidence="2">
    <location>
        <begin position="145"/>
        <end position="432"/>
    </location>
</feature>
<dbReference type="InterPro" id="IPR038351">
    <property type="entry name" value="MCD_N_sf"/>
</dbReference>
<dbReference type="PANTHER" id="PTHR28641:SF1">
    <property type="entry name" value="MALONYL-COA DECARBOXYLASE, MITOCHONDRIAL"/>
    <property type="match status" value="1"/>
</dbReference>
<dbReference type="Proteomes" id="UP000014500">
    <property type="component" value="Unassembled WGS sequence"/>
</dbReference>
<evidence type="ECO:0000256" key="1">
    <source>
        <dbReference type="SAM" id="MobiDB-lite"/>
    </source>
</evidence>
<name>T1JCC3_STRMM</name>
<dbReference type="InterPro" id="IPR035372">
    <property type="entry name" value="MCD_N"/>
</dbReference>
<dbReference type="AlphaFoldDB" id="T1JCC3"/>
<sequence length="486" mass="55432">MPVSQAMLESLQQVLQDSKLRQLCSLYKELDTDECAAFLQLLAQEFNVDHENVERLAQSFVDNKNKGEIFVVTCEEKLRKALTPQYHWLFSQIGRLEGGVKFLVDMRSQILAEIETHDKEDTSIYYLRALNSALKELLALWFSVGFLNLERVTWQSSCDMLQKVSDYEAVHPMRNWTDLKRRVGQYRRCFVFTHSSMPREPIVVLHTALTNEISKSIQGIVVQRVHSDTDVSGSMSGYEEDPRKITTAIFYSITSTQKGLQGIELGNYLIKRVVRQLQVEFPQMTQFSSLSPIPGFSQWLLQKITAVEKTPDLGNDLLAATEIAEIEALLPVVPGVDGPLANQTQNIWQKLRKTISTNSWVVNEKLSQKLETPLMRLCARYLYSEKHRGFALDSVANFHSRNGAVMWRLNWKADLSPRGLTNSCGIMVNYRYYLEQTEDNSARYLDEKFIKASPQIVQLARQQTQSSLSVTSNDEANTTGNDSPQI</sequence>
<dbReference type="GO" id="GO:0006633">
    <property type="term" value="P:fatty acid biosynthetic process"/>
    <property type="evidence" value="ECO:0007669"/>
    <property type="project" value="InterPro"/>
</dbReference>
<accession>T1JCC3</accession>